<name>A0ABN3TET9_9ACTN</name>
<sequence length="102" mass="10872">MEEAPADHPRAQALGEALAARAAADSGFRSDLGQWHEPAMTLRVGEGRTTNHIRGGTFHGPAVLAENISGGLTFTTPPPATLHHRTVREIVLRIPSEEPGHP</sequence>
<protein>
    <submittedName>
        <fullName evidence="1">Uncharacterized protein</fullName>
    </submittedName>
</protein>
<accession>A0ABN3TET9</accession>
<organism evidence="1 2">
    <name type="scientific">Streptomyces violaceolatus</name>
    <dbReference type="NCBI Taxonomy" id="67378"/>
    <lineage>
        <taxon>Bacteria</taxon>
        <taxon>Bacillati</taxon>
        <taxon>Actinomycetota</taxon>
        <taxon>Actinomycetes</taxon>
        <taxon>Kitasatosporales</taxon>
        <taxon>Streptomycetaceae</taxon>
        <taxon>Streptomyces</taxon>
        <taxon>Streptomyces violaceoruber group</taxon>
    </lineage>
</organism>
<keyword evidence="2" id="KW-1185">Reference proteome</keyword>
<dbReference type="Proteomes" id="UP001499989">
    <property type="component" value="Unassembled WGS sequence"/>
</dbReference>
<evidence type="ECO:0000313" key="1">
    <source>
        <dbReference type="EMBL" id="GAA2698588.1"/>
    </source>
</evidence>
<comment type="caution">
    <text evidence="1">The sequence shown here is derived from an EMBL/GenBank/DDBJ whole genome shotgun (WGS) entry which is preliminary data.</text>
</comment>
<reference evidence="1 2" key="1">
    <citation type="journal article" date="2019" name="Int. J. Syst. Evol. Microbiol.">
        <title>The Global Catalogue of Microorganisms (GCM) 10K type strain sequencing project: providing services to taxonomists for standard genome sequencing and annotation.</title>
        <authorList>
            <consortium name="The Broad Institute Genomics Platform"/>
            <consortium name="The Broad Institute Genome Sequencing Center for Infectious Disease"/>
            <person name="Wu L."/>
            <person name="Ma J."/>
        </authorList>
    </citation>
    <scope>NUCLEOTIDE SEQUENCE [LARGE SCALE GENOMIC DNA]</scope>
    <source>
        <strain evidence="1 2">JCM 4531</strain>
    </source>
</reference>
<proteinExistence type="predicted"/>
<evidence type="ECO:0000313" key="2">
    <source>
        <dbReference type="Proteomes" id="UP001499989"/>
    </source>
</evidence>
<dbReference type="EMBL" id="BAAASK010000027">
    <property type="protein sequence ID" value="GAA2698588.1"/>
    <property type="molecule type" value="Genomic_DNA"/>
</dbReference>
<gene>
    <name evidence="1" type="ORF">GCM10010310_64420</name>
</gene>